<organism evidence="1 2">
    <name type="scientific">Nitrosomonas mobilis</name>
    <dbReference type="NCBI Taxonomy" id="51642"/>
    <lineage>
        <taxon>Bacteria</taxon>
        <taxon>Pseudomonadati</taxon>
        <taxon>Pseudomonadota</taxon>
        <taxon>Betaproteobacteria</taxon>
        <taxon>Nitrosomonadales</taxon>
        <taxon>Nitrosomonadaceae</taxon>
        <taxon>Nitrosomonas</taxon>
    </lineage>
</organism>
<gene>
    <name evidence="1" type="ORF">NSMM_390005</name>
</gene>
<dbReference type="AlphaFoldDB" id="A0A1G5SFA0"/>
<dbReference type="Proteomes" id="UP000198729">
    <property type="component" value="Unassembled WGS sequence"/>
</dbReference>
<dbReference type="EMBL" id="FMWO01000046">
    <property type="protein sequence ID" value="SCZ85520.1"/>
    <property type="molecule type" value="Genomic_DNA"/>
</dbReference>
<proteinExistence type="predicted"/>
<dbReference type="RefSeq" id="WP_090285896.1">
    <property type="nucleotide sequence ID" value="NZ_FMWO01000046.1"/>
</dbReference>
<reference evidence="1 2" key="1">
    <citation type="submission" date="2016-10" db="EMBL/GenBank/DDBJ databases">
        <authorList>
            <person name="de Groot N.N."/>
        </authorList>
    </citation>
    <scope>NUCLEOTIDE SEQUENCE [LARGE SCALE GENOMIC DNA]</scope>
    <source>
        <strain evidence="1">1</strain>
    </source>
</reference>
<protein>
    <submittedName>
        <fullName evidence="1">Uncharacterized protein</fullName>
    </submittedName>
</protein>
<sequence length="131" mass="14064">MANQFQQANLFELSGDDIQVTYSPSSFTGDPLFSYRDPSTNVQFRGSDIRSESTEIGELLTVTLEQIPDLRTVTFTLVLPVVNVMPGSSGICIQVPGITTATHTSIAGPVLGPQKTYSQVYLSGTAQAVSF</sequence>
<name>A0A1G5SFA0_9PROT</name>
<accession>A0A1G5SFA0</accession>
<dbReference type="OrthoDB" id="8563183at2"/>
<keyword evidence="2" id="KW-1185">Reference proteome</keyword>
<evidence type="ECO:0000313" key="2">
    <source>
        <dbReference type="Proteomes" id="UP000198729"/>
    </source>
</evidence>
<evidence type="ECO:0000313" key="1">
    <source>
        <dbReference type="EMBL" id="SCZ85520.1"/>
    </source>
</evidence>